<feature type="signal peptide" evidence="1">
    <location>
        <begin position="1"/>
        <end position="20"/>
    </location>
</feature>
<organism evidence="2 3">
    <name type="scientific">Neptunitalea lumnitzerae</name>
    <dbReference type="NCBI Taxonomy" id="2965509"/>
    <lineage>
        <taxon>Bacteria</taxon>
        <taxon>Pseudomonadati</taxon>
        <taxon>Bacteroidota</taxon>
        <taxon>Flavobacteriia</taxon>
        <taxon>Flavobacteriales</taxon>
        <taxon>Flavobacteriaceae</taxon>
        <taxon>Neptunitalea</taxon>
    </lineage>
</organism>
<sequence length="221" mass="23685">MKKIITCIGLFITTCLTVTAQVGIDTTDPLATLDVNGDLRIVDTPQGSTAAAADSILVVNGNGFVKRVSAEDVYYSSVRTAAKGGLTSSLALVNASVLTWKKLQFTNIVFDTKGQYDTVNHVFDIDKAGIYKIYLQYKYVTSGLSISLIPYIAIRKNGVAIATSSPVLSLNEYMVATTMVELSPGDEISFYYGTTLSLGIGGSATISNSIQDTYFTVEQIN</sequence>
<evidence type="ECO:0000313" key="2">
    <source>
        <dbReference type="EMBL" id="GLB48096.1"/>
    </source>
</evidence>
<keyword evidence="1" id="KW-0732">Signal</keyword>
<dbReference type="EMBL" id="BRVO01000001">
    <property type="protein sequence ID" value="GLB48096.1"/>
    <property type="molecule type" value="Genomic_DNA"/>
</dbReference>
<dbReference type="InterPro" id="IPR008983">
    <property type="entry name" value="Tumour_necrosis_fac-like_dom"/>
</dbReference>
<evidence type="ECO:0008006" key="4">
    <source>
        <dbReference type="Google" id="ProtNLM"/>
    </source>
</evidence>
<protein>
    <recommendedName>
        <fullName evidence="4">C1q domain-containing protein</fullName>
    </recommendedName>
</protein>
<keyword evidence="3" id="KW-1185">Reference proteome</keyword>
<proteinExistence type="predicted"/>
<evidence type="ECO:0000256" key="1">
    <source>
        <dbReference type="SAM" id="SignalP"/>
    </source>
</evidence>
<dbReference type="Proteomes" id="UP001143543">
    <property type="component" value="Unassembled WGS sequence"/>
</dbReference>
<feature type="chain" id="PRO_5045795332" description="C1q domain-containing protein" evidence="1">
    <location>
        <begin position="21"/>
        <end position="221"/>
    </location>
</feature>
<gene>
    <name evidence="2" type="ORF">Y10_04640</name>
</gene>
<name>A0ABQ5MFB3_9FLAO</name>
<dbReference type="Gene3D" id="2.60.120.40">
    <property type="match status" value="1"/>
</dbReference>
<evidence type="ECO:0000313" key="3">
    <source>
        <dbReference type="Proteomes" id="UP001143543"/>
    </source>
</evidence>
<comment type="caution">
    <text evidence="2">The sequence shown here is derived from an EMBL/GenBank/DDBJ whole genome shotgun (WGS) entry which is preliminary data.</text>
</comment>
<dbReference type="SUPFAM" id="SSF49842">
    <property type="entry name" value="TNF-like"/>
    <property type="match status" value="1"/>
</dbReference>
<dbReference type="RefSeq" id="WP_281763753.1">
    <property type="nucleotide sequence ID" value="NZ_BRVO01000001.1"/>
</dbReference>
<accession>A0ABQ5MFB3</accession>
<reference evidence="2" key="1">
    <citation type="submission" date="2022-07" db="EMBL/GenBank/DDBJ databases">
        <title>Taxonomy of Novel Oxalotrophic and Methylotrophic Bacteria.</title>
        <authorList>
            <person name="Sahin N."/>
            <person name="Tani A."/>
        </authorList>
    </citation>
    <scope>NUCLEOTIDE SEQUENCE</scope>
    <source>
        <strain evidence="2">Y10</strain>
    </source>
</reference>